<feature type="non-terminal residue" evidence="1">
    <location>
        <position position="1"/>
    </location>
</feature>
<accession>X1W2Q2</accession>
<sequence>LNTAIGNTDDGFIDFLVMDLKGIRNSSIPKDFGTSGYTVDIKTKSAAGALLENITTMPFFISEAGANTLTVVVTAANAGTKASTTSIFLGSPMTGPMEAVSTAFENDIATSTFTNLPNGDFMLFTDPYITIGTNNYLGKPMPEPIYLTASTTKTITLEKEGSGTVGAVAVYLQGDYSTGGTADDVDIFANSPSGFRV</sequence>
<organism evidence="1">
    <name type="scientific">marine sediment metagenome</name>
    <dbReference type="NCBI Taxonomy" id="412755"/>
    <lineage>
        <taxon>unclassified sequences</taxon>
        <taxon>metagenomes</taxon>
        <taxon>ecological metagenomes</taxon>
    </lineage>
</organism>
<evidence type="ECO:0000313" key="1">
    <source>
        <dbReference type="EMBL" id="GAJ24100.1"/>
    </source>
</evidence>
<proteinExistence type="predicted"/>
<feature type="non-terminal residue" evidence="1">
    <location>
        <position position="197"/>
    </location>
</feature>
<dbReference type="EMBL" id="BARW01037337">
    <property type="protein sequence ID" value="GAJ24100.1"/>
    <property type="molecule type" value="Genomic_DNA"/>
</dbReference>
<dbReference type="AlphaFoldDB" id="X1W2Q2"/>
<reference evidence="1" key="1">
    <citation type="journal article" date="2014" name="Front. Microbiol.">
        <title>High frequency of phylogenetically diverse reductive dehalogenase-homologous genes in deep subseafloor sedimentary metagenomes.</title>
        <authorList>
            <person name="Kawai M."/>
            <person name="Futagami T."/>
            <person name="Toyoda A."/>
            <person name="Takaki Y."/>
            <person name="Nishi S."/>
            <person name="Hori S."/>
            <person name="Arai W."/>
            <person name="Tsubouchi T."/>
            <person name="Morono Y."/>
            <person name="Uchiyama I."/>
            <person name="Ito T."/>
            <person name="Fujiyama A."/>
            <person name="Inagaki F."/>
            <person name="Takami H."/>
        </authorList>
    </citation>
    <scope>NUCLEOTIDE SEQUENCE</scope>
    <source>
        <strain evidence="1">Expedition CK06-06</strain>
    </source>
</reference>
<gene>
    <name evidence="1" type="ORF">S12H4_57671</name>
</gene>
<comment type="caution">
    <text evidence="1">The sequence shown here is derived from an EMBL/GenBank/DDBJ whole genome shotgun (WGS) entry which is preliminary data.</text>
</comment>
<name>X1W2Q2_9ZZZZ</name>
<protein>
    <submittedName>
        <fullName evidence="1">Uncharacterized protein</fullName>
    </submittedName>
</protein>